<dbReference type="SUPFAM" id="SSF55120">
    <property type="entry name" value="Pseudouridine synthase"/>
    <property type="match status" value="1"/>
</dbReference>
<dbReference type="GO" id="GO:0009982">
    <property type="term" value="F:pseudouridine synthase activity"/>
    <property type="evidence" value="ECO:0007669"/>
    <property type="project" value="InterPro"/>
</dbReference>
<evidence type="ECO:0000259" key="1">
    <source>
        <dbReference type="Pfam" id="PF00849"/>
    </source>
</evidence>
<dbReference type="InterPro" id="IPR020103">
    <property type="entry name" value="PsdUridine_synth_cat_dom_sf"/>
</dbReference>
<evidence type="ECO:0000313" key="2">
    <source>
        <dbReference type="EMBL" id="EGG18358.1"/>
    </source>
</evidence>
<dbReference type="Pfam" id="PF00849">
    <property type="entry name" value="PseudoU_synth_2"/>
    <property type="match status" value="1"/>
</dbReference>
<protein>
    <recommendedName>
        <fullName evidence="1">Pseudouridine synthase RsuA/RluA-like domain-containing protein</fullName>
    </recommendedName>
</protein>
<dbReference type="OrthoDB" id="424794at2759"/>
<dbReference type="KEGG" id="dfa:DFA_03852"/>
<keyword evidence="3" id="KW-1185">Reference proteome</keyword>
<proteinExistence type="predicted"/>
<accession>F4Q0K7</accession>
<dbReference type="Proteomes" id="UP000007797">
    <property type="component" value="Unassembled WGS sequence"/>
</dbReference>
<name>F4Q0K7_CACFS</name>
<evidence type="ECO:0000313" key="3">
    <source>
        <dbReference type="Proteomes" id="UP000007797"/>
    </source>
</evidence>
<dbReference type="GO" id="GO:0001522">
    <property type="term" value="P:pseudouridine synthesis"/>
    <property type="evidence" value="ECO:0007669"/>
    <property type="project" value="InterPro"/>
</dbReference>
<dbReference type="Gene3D" id="3.30.2350.10">
    <property type="entry name" value="Pseudouridine synthase"/>
    <property type="match status" value="1"/>
</dbReference>
<dbReference type="GO" id="GO:0003723">
    <property type="term" value="F:RNA binding"/>
    <property type="evidence" value="ECO:0007669"/>
    <property type="project" value="InterPro"/>
</dbReference>
<dbReference type="InterPro" id="IPR006145">
    <property type="entry name" value="PsdUridine_synth_RsuA/RluA"/>
</dbReference>
<feature type="domain" description="Pseudouridine synthase RsuA/RluA-like" evidence="1">
    <location>
        <begin position="17"/>
        <end position="136"/>
    </location>
</feature>
<sequence length="169" mass="20213">MIVDHKYIQPKVVMHNCDKPHGINVGPLIDNLKNNLSWMVRQQQQQSIDTPIYNPHRIDFPTRGLCLLVKKSDEIHRFNQLFKDRTIKKRYRVFIYENQNDKDKEIEKDGEEKEKLRVGRYIHYMKPSKSTIKQLSLDKVDGWHDCILDIISIGKMEIVWDIFSFELLF</sequence>
<dbReference type="STRING" id="1054147.F4Q0K7"/>
<gene>
    <name evidence="2" type="ORF">DFA_03852</name>
</gene>
<dbReference type="EMBL" id="GL883018">
    <property type="protein sequence ID" value="EGG18358.1"/>
    <property type="molecule type" value="Genomic_DNA"/>
</dbReference>
<reference evidence="3" key="1">
    <citation type="journal article" date="2011" name="Genome Res.">
        <title>Phylogeny-wide analysis of social amoeba genomes highlights ancient origins for complex intercellular communication.</title>
        <authorList>
            <person name="Heidel A.J."/>
            <person name="Lawal H.M."/>
            <person name="Felder M."/>
            <person name="Schilde C."/>
            <person name="Helps N.R."/>
            <person name="Tunggal B."/>
            <person name="Rivero F."/>
            <person name="John U."/>
            <person name="Schleicher M."/>
            <person name="Eichinger L."/>
            <person name="Platzer M."/>
            <person name="Noegel A.A."/>
            <person name="Schaap P."/>
            <person name="Gloeckner G."/>
        </authorList>
    </citation>
    <scope>NUCLEOTIDE SEQUENCE [LARGE SCALE GENOMIC DNA]</scope>
    <source>
        <strain evidence="3">SH3</strain>
    </source>
</reference>
<dbReference type="GeneID" id="14870591"/>
<dbReference type="RefSeq" id="XP_004366262.1">
    <property type="nucleotide sequence ID" value="XM_004366205.1"/>
</dbReference>
<dbReference type="AlphaFoldDB" id="F4Q0K7"/>
<organism evidence="2 3">
    <name type="scientific">Cavenderia fasciculata</name>
    <name type="common">Slime mold</name>
    <name type="synonym">Dictyostelium fasciculatum</name>
    <dbReference type="NCBI Taxonomy" id="261658"/>
    <lineage>
        <taxon>Eukaryota</taxon>
        <taxon>Amoebozoa</taxon>
        <taxon>Evosea</taxon>
        <taxon>Eumycetozoa</taxon>
        <taxon>Dictyostelia</taxon>
        <taxon>Acytosteliales</taxon>
        <taxon>Cavenderiaceae</taxon>
        <taxon>Cavenderia</taxon>
    </lineage>
</organism>